<protein>
    <recommendedName>
        <fullName evidence="3">TonB C-terminal domain-containing protein</fullName>
    </recommendedName>
</protein>
<dbReference type="SUPFAM" id="SSF74653">
    <property type="entry name" value="TolA/TonB C-terminal domain"/>
    <property type="match status" value="1"/>
</dbReference>
<evidence type="ECO:0000313" key="1">
    <source>
        <dbReference type="EMBL" id="RDE07093.1"/>
    </source>
</evidence>
<reference evidence="1 2" key="1">
    <citation type="submission" date="2018-07" db="EMBL/GenBank/DDBJ databases">
        <title>a novel species of Sphingomonas isolated from the rhizosphere soil of Araceae plant.</title>
        <authorList>
            <person name="Zhiyong W."/>
            <person name="Qinglan Z."/>
            <person name="Zhiwei F."/>
            <person name="Ding X."/>
            <person name="Gejiao W."/>
            <person name="Shixue Z."/>
        </authorList>
    </citation>
    <scope>NUCLEOTIDE SEQUENCE [LARGE SCALE GENOMIC DNA]</scope>
    <source>
        <strain evidence="1 2">WZY 27</strain>
    </source>
</reference>
<keyword evidence="2" id="KW-1185">Reference proteome</keyword>
<gene>
    <name evidence="1" type="ORF">DVW87_05405</name>
</gene>
<sequence length="115" mass="12016">MIAALLALAAAQAAVPADPATPSDDIVVLARKLTQVRWTYAVRTDGSVKHCSVKRSSGDTEVDGLVCEATRQCGAEFSGAAAPVTACLRPRALALVERLKERRSATGPETVLAAR</sequence>
<name>A0A369VY88_9SPHN</name>
<dbReference type="RefSeq" id="WP_114686673.1">
    <property type="nucleotide sequence ID" value="NZ_QQNB01000001.1"/>
</dbReference>
<comment type="caution">
    <text evidence="1">The sequence shown here is derived from an EMBL/GenBank/DDBJ whole genome shotgun (WGS) entry which is preliminary data.</text>
</comment>
<dbReference type="AlphaFoldDB" id="A0A369VY88"/>
<evidence type="ECO:0008006" key="3">
    <source>
        <dbReference type="Google" id="ProtNLM"/>
    </source>
</evidence>
<organism evidence="1 2">
    <name type="scientific">Sphingomonas aracearum</name>
    <dbReference type="NCBI Taxonomy" id="2283317"/>
    <lineage>
        <taxon>Bacteria</taxon>
        <taxon>Pseudomonadati</taxon>
        <taxon>Pseudomonadota</taxon>
        <taxon>Alphaproteobacteria</taxon>
        <taxon>Sphingomonadales</taxon>
        <taxon>Sphingomonadaceae</taxon>
        <taxon>Sphingomonas</taxon>
    </lineage>
</organism>
<accession>A0A369VY88</accession>
<dbReference type="EMBL" id="QQNB01000001">
    <property type="protein sequence ID" value="RDE07093.1"/>
    <property type="molecule type" value="Genomic_DNA"/>
</dbReference>
<proteinExistence type="predicted"/>
<dbReference type="Proteomes" id="UP000253918">
    <property type="component" value="Unassembled WGS sequence"/>
</dbReference>
<dbReference type="OrthoDB" id="7571173at2"/>
<evidence type="ECO:0000313" key="2">
    <source>
        <dbReference type="Proteomes" id="UP000253918"/>
    </source>
</evidence>